<gene>
    <name evidence="2" type="ORF">COT34_01540</name>
</gene>
<sequence>MFSNFFKGQKTNWRYLFAIIVLAAFAGGMIFSVSISPDFFPVPLLPRRFYTNLLPCPPGKCCTCPDFSRELLTELPLLGEEDVFFVRENFRPDADALKDIILPYLNRYPDNPEVLKKIKFSSGLSEPISELVKWIKKADLDNDKADEVMLVYEDFNTNGWFFPEENLVLLAKDFDSERSEEQGSAKAGSHNRFPENSVINLASSQQITFSILEDVNLDGKIEFAFITEDWGANTSWDAIFTIQWDGKQYKNISEGVANSFATIEWIDENNDGIKEISVFGGHEGGVKAQCERGPDTAIYTYSERNGKYEVSRIIEPVVTDIYLLMIDANHALEKGEYDKALEITTKAFANSNEFCAGQYCGENCAEAEEQKEKIFTYITIEAILAHLKKTPPQIKEAEVLFQNAKKNYSNNFISGLDVLWQTYSTTKDTQKACEAMETEIQKTENEHLADSPSILSIFGYYPEGLDGKDLCPFNK</sequence>
<dbReference type="Proteomes" id="UP000229390">
    <property type="component" value="Unassembled WGS sequence"/>
</dbReference>
<keyword evidence="1" id="KW-0812">Transmembrane</keyword>
<feature type="transmembrane region" description="Helical" evidence="1">
    <location>
        <begin position="12"/>
        <end position="35"/>
    </location>
</feature>
<protein>
    <recommendedName>
        <fullName evidence="4">VCBS repeat-containing protein</fullName>
    </recommendedName>
</protein>
<organism evidence="2 3">
    <name type="scientific">Candidatus Nealsonbacteria bacterium CG08_land_8_20_14_0_20_43_11</name>
    <dbReference type="NCBI Taxonomy" id="1974706"/>
    <lineage>
        <taxon>Bacteria</taxon>
        <taxon>Candidatus Nealsoniibacteriota</taxon>
    </lineage>
</organism>
<name>A0A2M6T0T1_9BACT</name>
<reference evidence="3" key="1">
    <citation type="submission" date="2017-09" db="EMBL/GenBank/DDBJ databases">
        <title>Depth-based differentiation of microbial function through sediment-hosted aquifers and enrichment of novel symbionts in the deep terrestrial subsurface.</title>
        <authorList>
            <person name="Probst A.J."/>
            <person name="Ladd B."/>
            <person name="Jarett J.K."/>
            <person name="Geller-Mcgrath D.E."/>
            <person name="Sieber C.M.K."/>
            <person name="Emerson J.B."/>
            <person name="Anantharaman K."/>
            <person name="Thomas B.C."/>
            <person name="Malmstrom R."/>
            <person name="Stieglmeier M."/>
            <person name="Klingl A."/>
            <person name="Woyke T."/>
            <person name="Ryan C.M."/>
            <person name="Banfield J.F."/>
        </authorList>
    </citation>
    <scope>NUCLEOTIDE SEQUENCE [LARGE SCALE GENOMIC DNA]</scope>
</reference>
<dbReference type="AlphaFoldDB" id="A0A2M6T0T1"/>
<evidence type="ECO:0000313" key="2">
    <source>
        <dbReference type="EMBL" id="PIS38848.1"/>
    </source>
</evidence>
<evidence type="ECO:0000256" key="1">
    <source>
        <dbReference type="SAM" id="Phobius"/>
    </source>
</evidence>
<keyword evidence="1" id="KW-0472">Membrane</keyword>
<dbReference type="SUPFAM" id="SSF69318">
    <property type="entry name" value="Integrin alpha N-terminal domain"/>
    <property type="match status" value="1"/>
</dbReference>
<accession>A0A2M6T0T1</accession>
<evidence type="ECO:0000313" key="3">
    <source>
        <dbReference type="Proteomes" id="UP000229390"/>
    </source>
</evidence>
<comment type="caution">
    <text evidence="2">The sequence shown here is derived from an EMBL/GenBank/DDBJ whole genome shotgun (WGS) entry which is preliminary data.</text>
</comment>
<proteinExistence type="predicted"/>
<evidence type="ECO:0008006" key="4">
    <source>
        <dbReference type="Google" id="ProtNLM"/>
    </source>
</evidence>
<dbReference type="InterPro" id="IPR028994">
    <property type="entry name" value="Integrin_alpha_N"/>
</dbReference>
<dbReference type="EMBL" id="PEYE01000027">
    <property type="protein sequence ID" value="PIS38848.1"/>
    <property type="molecule type" value="Genomic_DNA"/>
</dbReference>
<keyword evidence="1" id="KW-1133">Transmembrane helix</keyword>